<dbReference type="EMBL" id="CP106796">
    <property type="protein sequence ID" value="UXY40412.1"/>
    <property type="molecule type" value="Genomic_DNA"/>
</dbReference>
<dbReference type="RefSeq" id="WP_143611401.1">
    <property type="nucleotide sequence ID" value="NZ_CP106796.1"/>
</dbReference>
<evidence type="ECO:0000256" key="2">
    <source>
        <dbReference type="SAM" id="SignalP"/>
    </source>
</evidence>
<evidence type="ECO:0000313" key="3">
    <source>
        <dbReference type="EMBL" id="UXY40412.1"/>
    </source>
</evidence>
<feature type="signal peptide" evidence="2">
    <location>
        <begin position="1"/>
        <end position="21"/>
    </location>
</feature>
<evidence type="ECO:0008006" key="5">
    <source>
        <dbReference type="Google" id="ProtNLM"/>
    </source>
</evidence>
<name>A0ABY6F164_9ACTN</name>
<accession>A0ABY6F164</accession>
<gene>
    <name evidence="3" type="ORF">N8I86_38250</name>
</gene>
<dbReference type="Proteomes" id="UP001060733">
    <property type="component" value="Plasmid punmamed2"/>
</dbReference>
<organism evidence="3 4">
    <name type="scientific">Streptomyces albidocamelliae</name>
    <dbReference type="NCBI Taxonomy" id="2981135"/>
    <lineage>
        <taxon>Bacteria</taxon>
        <taxon>Bacillati</taxon>
        <taxon>Actinomycetota</taxon>
        <taxon>Actinomycetes</taxon>
        <taxon>Kitasatosporales</taxon>
        <taxon>Streptomycetaceae</taxon>
        <taxon>Streptomyces</taxon>
    </lineage>
</organism>
<feature type="chain" id="PRO_5046172399" description="Secreted protein" evidence="2">
    <location>
        <begin position="22"/>
        <end position="167"/>
    </location>
</feature>
<keyword evidence="2" id="KW-0732">Signal</keyword>
<sequence length="167" mass="17858">MLTTRHTLAATALAIIGVIGAAAPGSAHDSGHAGPSTVAQAKKDPCAHAPESKVVRTYTRGPRIGPKLVVVLRCGSSTWGYRHLKKKGRWSTAFDRKIANTVQSGTITVDMPGRRIFDDILKQCPPKSRFKVVTNPGKMGRNPHINPQGIVTAYINPDKIGVAAKKC</sequence>
<keyword evidence="3" id="KW-0614">Plasmid</keyword>
<evidence type="ECO:0000313" key="4">
    <source>
        <dbReference type="Proteomes" id="UP001060733"/>
    </source>
</evidence>
<keyword evidence="4" id="KW-1185">Reference proteome</keyword>
<proteinExistence type="predicted"/>
<evidence type="ECO:0000256" key="1">
    <source>
        <dbReference type="SAM" id="MobiDB-lite"/>
    </source>
</evidence>
<protein>
    <recommendedName>
        <fullName evidence="5">Secreted protein</fullName>
    </recommendedName>
</protein>
<geneLocation type="plasmid" evidence="3 4">
    <name>punmamed2</name>
</geneLocation>
<feature type="region of interest" description="Disordered" evidence="1">
    <location>
        <begin position="26"/>
        <end position="45"/>
    </location>
</feature>
<reference evidence="3" key="1">
    <citation type="submission" date="2022-10" db="EMBL/GenBank/DDBJ databases">
        <authorList>
            <person name="Mo P."/>
        </authorList>
    </citation>
    <scope>NUCLEOTIDE SEQUENCE</scope>
    <source>
        <strain evidence="3">HUAS 14-6</strain>
        <plasmid evidence="3">punmamed2</plasmid>
    </source>
</reference>